<dbReference type="InterPro" id="IPR048371">
    <property type="entry name" value="ZNHIT3_C"/>
</dbReference>
<accession>A0AAV8W8J4</accession>
<dbReference type="AlphaFoldDB" id="A0AAV8W8J4"/>
<dbReference type="EMBL" id="JANEYG010000005">
    <property type="protein sequence ID" value="KAJ8922921.1"/>
    <property type="molecule type" value="Genomic_DNA"/>
</dbReference>
<reference evidence="3 4" key="1">
    <citation type="journal article" date="2023" name="Insect Mol. Biol.">
        <title>Genome sequencing provides insights into the evolution of gene families encoding plant cell wall-degrading enzymes in longhorned beetles.</title>
        <authorList>
            <person name="Shin N.R."/>
            <person name="Okamura Y."/>
            <person name="Kirsch R."/>
            <person name="Pauchet Y."/>
        </authorList>
    </citation>
    <scope>NUCLEOTIDE SEQUENCE [LARGE SCALE GENOMIC DNA]</scope>
    <source>
        <strain evidence="3">EAD_L_NR</strain>
    </source>
</reference>
<gene>
    <name evidence="3" type="ORF">NQ315_001464</name>
</gene>
<protein>
    <recommendedName>
        <fullName evidence="2">Zinc finger HIT domain-containing protein</fullName>
    </recommendedName>
</protein>
<proteinExistence type="predicted"/>
<sequence length="144" mass="16495">MVWIKRVKFAKRQPAISVPNVSSTSKYCSVLCCKEHKKEDCQSGNESESEGEEKTARLNDALKNEEKKREIEISSGIPEEKLQLLQTDEELKKLLTNKHLRNMLEVIDKADNVEEVMQQAMHEPIFVEFADTCLKIVDPSSDED</sequence>
<evidence type="ECO:0000313" key="4">
    <source>
        <dbReference type="Proteomes" id="UP001159042"/>
    </source>
</evidence>
<dbReference type="Proteomes" id="UP001159042">
    <property type="component" value="Unassembled WGS sequence"/>
</dbReference>
<comment type="caution">
    <text evidence="3">The sequence shown here is derived from an EMBL/GenBank/DDBJ whole genome shotgun (WGS) entry which is preliminary data.</text>
</comment>
<feature type="region of interest" description="Disordered" evidence="1">
    <location>
        <begin position="37"/>
        <end position="61"/>
    </location>
</feature>
<evidence type="ECO:0000313" key="3">
    <source>
        <dbReference type="EMBL" id="KAJ8922921.1"/>
    </source>
</evidence>
<feature type="compositionally biased region" description="Basic and acidic residues" evidence="1">
    <location>
        <begin position="52"/>
        <end position="61"/>
    </location>
</feature>
<keyword evidence="4" id="KW-1185">Reference proteome</keyword>
<name>A0AAV8W8J4_9CUCU</name>
<organism evidence="3 4">
    <name type="scientific">Exocentrus adspersus</name>
    <dbReference type="NCBI Taxonomy" id="1586481"/>
    <lineage>
        <taxon>Eukaryota</taxon>
        <taxon>Metazoa</taxon>
        <taxon>Ecdysozoa</taxon>
        <taxon>Arthropoda</taxon>
        <taxon>Hexapoda</taxon>
        <taxon>Insecta</taxon>
        <taxon>Pterygota</taxon>
        <taxon>Neoptera</taxon>
        <taxon>Endopterygota</taxon>
        <taxon>Coleoptera</taxon>
        <taxon>Polyphaga</taxon>
        <taxon>Cucujiformia</taxon>
        <taxon>Chrysomeloidea</taxon>
        <taxon>Cerambycidae</taxon>
        <taxon>Lamiinae</taxon>
        <taxon>Acanthocinini</taxon>
        <taxon>Exocentrus</taxon>
    </lineage>
</organism>
<dbReference type="Pfam" id="PF21373">
    <property type="entry name" value="ZNHIT3_C"/>
    <property type="match status" value="1"/>
</dbReference>
<evidence type="ECO:0000256" key="1">
    <source>
        <dbReference type="SAM" id="MobiDB-lite"/>
    </source>
</evidence>
<evidence type="ECO:0000259" key="2">
    <source>
        <dbReference type="Pfam" id="PF21373"/>
    </source>
</evidence>
<feature type="domain" description="Zinc finger HIT" evidence="2">
    <location>
        <begin position="81"/>
        <end position="137"/>
    </location>
</feature>